<dbReference type="InterPro" id="IPR015813">
    <property type="entry name" value="Pyrv/PenolPyrv_kinase-like_dom"/>
</dbReference>
<dbReference type="RefSeq" id="WP_120780616.1">
    <property type="nucleotide sequence ID" value="NZ_JBHLUP010000001.1"/>
</dbReference>
<keyword evidence="1" id="KW-0456">Lyase</keyword>
<dbReference type="Pfam" id="PF13714">
    <property type="entry name" value="PEP_mutase"/>
    <property type="match status" value="1"/>
</dbReference>
<dbReference type="GO" id="GO:0016829">
    <property type="term" value="F:lyase activity"/>
    <property type="evidence" value="ECO:0007669"/>
    <property type="project" value="UniProtKB-KW"/>
</dbReference>
<dbReference type="Proteomes" id="UP000279968">
    <property type="component" value="Unassembled WGS sequence"/>
</dbReference>
<proteinExistence type="predicted"/>
<dbReference type="CDD" id="cd00377">
    <property type="entry name" value="ICL_PEPM"/>
    <property type="match status" value="1"/>
</dbReference>
<keyword evidence="2" id="KW-1185">Reference proteome</keyword>
<keyword evidence="1" id="KW-0670">Pyruvate</keyword>
<evidence type="ECO:0000313" key="2">
    <source>
        <dbReference type="Proteomes" id="UP000279968"/>
    </source>
</evidence>
<gene>
    <name evidence="1" type="ORF">D7193_17595</name>
</gene>
<protein>
    <submittedName>
        <fullName evidence="1">Isocitrate lyase/phosphoenolpyruvate mutase family protein</fullName>
    </submittedName>
</protein>
<reference evidence="1 2" key="1">
    <citation type="journal article" date="2015" name="Int. J. Syst. Evol. Microbiol.">
        <title>Micromonospora costi sp. nov., isolated from a leaf of Costus speciosus.</title>
        <authorList>
            <person name="Thawai C."/>
        </authorList>
    </citation>
    <scope>NUCLEOTIDE SEQUENCE [LARGE SCALE GENOMIC DNA]</scope>
    <source>
        <strain evidence="1 2">CS1-12</strain>
    </source>
</reference>
<accession>A0A3A9ZZZ1</accession>
<dbReference type="InterPro" id="IPR040442">
    <property type="entry name" value="Pyrv_kinase-like_dom_sf"/>
</dbReference>
<dbReference type="SUPFAM" id="SSF51621">
    <property type="entry name" value="Phosphoenolpyruvate/pyruvate domain"/>
    <property type="match status" value="1"/>
</dbReference>
<dbReference type="OrthoDB" id="9780430at2"/>
<dbReference type="EMBL" id="RBAN01000003">
    <property type="protein sequence ID" value="RKN53872.1"/>
    <property type="molecule type" value="Genomic_DNA"/>
</dbReference>
<dbReference type="InterPro" id="IPR039556">
    <property type="entry name" value="ICL/PEPM"/>
</dbReference>
<comment type="caution">
    <text evidence="1">The sequence shown here is derived from an EMBL/GenBank/DDBJ whole genome shotgun (WGS) entry which is preliminary data.</text>
</comment>
<organism evidence="1 2">
    <name type="scientific">Micromonospora costi</name>
    <dbReference type="NCBI Taxonomy" id="1530042"/>
    <lineage>
        <taxon>Bacteria</taxon>
        <taxon>Bacillati</taxon>
        <taxon>Actinomycetota</taxon>
        <taxon>Actinomycetes</taxon>
        <taxon>Micromonosporales</taxon>
        <taxon>Micromonosporaceae</taxon>
        <taxon>Micromonospora</taxon>
    </lineage>
</organism>
<dbReference type="Gene3D" id="3.20.20.60">
    <property type="entry name" value="Phosphoenolpyruvate-binding domains"/>
    <property type="match status" value="1"/>
</dbReference>
<dbReference type="PANTHER" id="PTHR42905:SF16">
    <property type="entry name" value="CARBOXYPHOSPHONOENOLPYRUVATE PHOSPHONOMUTASE-LIKE PROTEIN (AFU_ORTHOLOGUE AFUA_5G07230)"/>
    <property type="match status" value="1"/>
</dbReference>
<dbReference type="AlphaFoldDB" id="A0A3A9ZZZ1"/>
<evidence type="ECO:0000313" key="1">
    <source>
        <dbReference type="EMBL" id="RKN53872.1"/>
    </source>
</evidence>
<sequence>MIPTLADRAAALRALHRPGDPLVLPNAWDAGSARAVAAAGFPAVATSSAAVAETLGYADHEATPPAEMFAAVARIARAVTVPVTADLERGYGLRPSELVERLLAAGAVGLNLEDSDPATGRLVGVDEQADLLAAVRSAARAAGVDVVVNARLDVFLRGAGDPAGLLAEAVDRARRYRAAGADCVYPIGLTDPEAVRALVGAVDGRINLLARPGGPGVADLAALGVARISYGHHVHAAVRARTDELLAAVRAGADPFAAARPVASG</sequence>
<name>A0A3A9ZZZ1_9ACTN</name>
<dbReference type="PANTHER" id="PTHR42905">
    <property type="entry name" value="PHOSPHOENOLPYRUVATE CARBOXYLASE"/>
    <property type="match status" value="1"/>
</dbReference>